<dbReference type="Gene3D" id="3.40.50.720">
    <property type="entry name" value="NAD(P)-binding Rossmann-like Domain"/>
    <property type="match status" value="1"/>
</dbReference>
<accession>A0A1G2EVS9</accession>
<name>A0A1G2EVS9_9BACT</name>
<dbReference type="InterPro" id="IPR036291">
    <property type="entry name" value="NAD(P)-bd_dom_sf"/>
</dbReference>
<evidence type="ECO:0000256" key="1">
    <source>
        <dbReference type="ARBA" id="ARBA00010944"/>
    </source>
</evidence>
<dbReference type="GO" id="GO:0008831">
    <property type="term" value="F:dTDP-4-dehydrorhamnose reductase activity"/>
    <property type="evidence" value="ECO:0007669"/>
    <property type="project" value="UniProtKB-EC"/>
</dbReference>
<evidence type="ECO:0000259" key="3">
    <source>
        <dbReference type="Pfam" id="PF04321"/>
    </source>
</evidence>
<dbReference type="PANTHER" id="PTHR10491:SF4">
    <property type="entry name" value="METHIONINE ADENOSYLTRANSFERASE 2 SUBUNIT BETA"/>
    <property type="match status" value="1"/>
</dbReference>
<gene>
    <name evidence="4" type="ORF">A2931_00915</name>
</gene>
<evidence type="ECO:0000313" key="5">
    <source>
        <dbReference type="Proteomes" id="UP000177486"/>
    </source>
</evidence>
<dbReference type="Gene3D" id="3.90.25.10">
    <property type="entry name" value="UDP-galactose 4-epimerase, domain 1"/>
    <property type="match status" value="1"/>
</dbReference>
<dbReference type="EMBL" id="MHMQ01000031">
    <property type="protein sequence ID" value="OGZ29915.1"/>
    <property type="molecule type" value="Genomic_DNA"/>
</dbReference>
<dbReference type="Pfam" id="PF04321">
    <property type="entry name" value="RmlD_sub_bind"/>
    <property type="match status" value="1"/>
</dbReference>
<dbReference type="PANTHER" id="PTHR10491">
    <property type="entry name" value="DTDP-4-DEHYDRORHAMNOSE REDUCTASE"/>
    <property type="match status" value="1"/>
</dbReference>
<protein>
    <recommendedName>
        <fullName evidence="2">dTDP-4-dehydrorhamnose reductase</fullName>
        <ecNumber evidence="2">1.1.1.133</ecNumber>
    </recommendedName>
</protein>
<comment type="similarity">
    <text evidence="1 2">Belongs to the dTDP-4-dehydrorhamnose reductase family.</text>
</comment>
<dbReference type="SUPFAM" id="SSF51735">
    <property type="entry name" value="NAD(P)-binding Rossmann-fold domains"/>
    <property type="match status" value="1"/>
</dbReference>
<organism evidence="4 5">
    <name type="scientific">Candidatus Niyogibacteria bacterium RIFCSPLOWO2_01_FULL_45_48</name>
    <dbReference type="NCBI Taxonomy" id="1801724"/>
    <lineage>
        <taxon>Bacteria</taxon>
        <taxon>Candidatus Niyogiibacteriota</taxon>
    </lineage>
</organism>
<dbReference type="GO" id="GO:0005829">
    <property type="term" value="C:cytosol"/>
    <property type="evidence" value="ECO:0007669"/>
    <property type="project" value="TreeGrafter"/>
</dbReference>
<keyword evidence="2" id="KW-0560">Oxidoreductase</keyword>
<proteinExistence type="inferred from homology"/>
<comment type="pathway">
    <text evidence="2">Carbohydrate biosynthesis; dTDP-L-rhamnose biosynthesis.</text>
</comment>
<dbReference type="GO" id="GO:0019305">
    <property type="term" value="P:dTDP-rhamnose biosynthetic process"/>
    <property type="evidence" value="ECO:0007669"/>
    <property type="project" value="UniProtKB-UniPathway"/>
</dbReference>
<reference evidence="4 5" key="1">
    <citation type="journal article" date="2016" name="Nat. Commun.">
        <title>Thousands of microbial genomes shed light on interconnected biogeochemical processes in an aquifer system.</title>
        <authorList>
            <person name="Anantharaman K."/>
            <person name="Brown C.T."/>
            <person name="Hug L.A."/>
            <person name="Sharon I."/>
            <person name="Castelle C.J."/>
            <person name="Probst A.J."/>
            <person name="Thomas B.C."/>
            <person name="Singh A."/>
            <person name="Wilkins M.J."/>
            <person name="Karaoz U."/>
            <person name="Brodie E.L."/>
            <person name="Williams K.H."/>
            <person name="Hubbard S.S."/>
            <person name="Banfield J.F."/>
        </authorList>
    </citation>
    <scope>NUCLEOTIDE SEQUENCE [LARGE SCALE GENOMIC DNA]</scope>
</reference>
<dbReference type="EC" id="1.1.1.133" evidence="2"/>
<dbReference type="InterPro" id="IPR029903">
    <property type="entry name" value="RmlD-like-bd"/>
</dbReference>
<dbReference type="InterPro" id="IPR005913">
    <property type="entry name" value="dTDP_dehydrorham_reduct"/>
</dbReference>
<dbReference type="AlphaFoldDB" id="A0A1G2EVS9"/>
<dbReference type="CDD" id="cd05254">
    <property type="entry name" value="dTDP_HR_like_SDR_e"/>
    <property type="match status" value="1"/>
</dbReference>
<comment type="function">
    <text evidence="2">Catalyzes the reduction of dTDP-6-deoxy-L-lyxo-4-hexulose to yield dTDP-L-rhamnose.</text>
</comment>
<feature type="domain" description="RmlD-like substrate binding" evidence="3">
    <location>
        <begin position="11"/>
        <end position="275"/>
    </location>
</feature>
<sequence length="278" mass="30915">MKEISFFDQDKVLITGARGMAGSYLNFGIKTDRESLDVTDLKMVLDAGRKHKPKVIIHLAAQTDMDKCENDPDHAYKINAIGTYNMAELAKEIGAKMVYVSTGGVFDGKKDGLYGEDDTPNPQTYYGRSKYLGELIVRGMLNDYIIARTCWLFGGGPGKDKKFISKIISQFEKAEIKAVDDQFGSPTFAKDFIKTLCGLIKDGKTGIFHIVNGGACSRFEEAKEAVKILGAKTKITPVSSDSFPEKTPVIFNQGLISRAVSLRPWQEALREYIEKEWK</sequence>
<evidence type="ECO:0000313" key="4">
    <source>
        <dbReference type="EMBL" id="OGZ29915.1"/>
    </source>
</evidence>
<keyword evidence="2" id="KW-0521">NADP</keyword>
<comment type="caution">
    <text evidence="4">The sequence shown here is derived from an EMBL/GenBank/DDBJ whole genome shotgun (WGS) entry which is preliminary data.</text>
</comment>
<dbReference type="UniPathway" id="UPA00124"/>
<evidence type="ECO:0000256" key="2">
    <source>
        <dbReference type="RuleBase" id="RU364082"/>
    </source>
</evidence>
<dbReference type="Proteomes" id="UP000177486">
    <property type="component" value="Unassembled WGS sequence"/>
</dbReference>